<accession>A0A898KAN6</accession>
<dbReference type="SUPFAM" id="SSF52949">
    <property type="entry name" value="Macro domain-like"/>
    <property type="match status" value="1"/>
</dbReference>
<reference evidence="2" key="1">
    <citation type="submission" date="2021-01" db="EMBL/GenBank/DDBJ databases">
        <authorList>
            <person name="Shang Y."/>
        </authorList>
    </citation>
    <scope>NUCLEOTIDE SEQUENCE</scope>
</reference>
<proteinExistence type="predicted"/>
<dbReference type="KEGG" id="vg:65133651"/>
<dbReference type="PANTHER" id="PTHR12521:SF0">
    <property type="entry name" value="ADP-RIBOSE GLYCOHYDROLASE OARD1"/>
    <property type="match status" value="1"/>
</dbReference>
<sequence length="167" mass="18418">MLEAKGNMLEMDADAICITTNGFVKSNGASVMGAGIARQIRDLLPGIDKVLGQKIAREGNNVHPLIIHNDMWIVSFPVKPVVETSDGTNFVNHKFFEPGTTIPGWACKAKPDLIVQSCKQLVKLADQYGWKKVLLPRPGCGAGELQWKDIKKIIQPLLDDRFVVCTY</sequence>
<evidence type="ECO:0000313" key="2">
    <source>
        <dbReference type="EMBL" id="QSJ04013.1"/>
    </source>
</evidence>
<dbReference type="InterPro" id="IPR043472">
    <property type="entry name" value="Macro_dom-like"/>
</dbReference>
<dbReference type="PANTHER" id="PTHR12521">
    <property type="entry name" value="PROTEIN C6ORF130"/>
    <property type="match status" value="1"/>
</dbReference>
<dbReference type="GeneID" id="65133651"/>
<feature type="domain" description="Macro" evidence="1">
    <location>
        <begin position="1"/>
        <end position="167"/>
    </location>
</feature>
<dbReference type="PROSITE" id="PS51154">
    <property type="entry name" value="MACRO"/>
    <property type="match status" value="1"/>
</dbReference>
<organism evidence="2 3">
    <name type="scientific">Salmonella phage vB_SalP_TR2</name>
    <dbReference type="NCBI Taxonomy" id="2812854"/>
    <lineage>
        <taxon>Viruses</taxon>
        <taxon>Duplodnaviria</taxon>
        <taxon>Heunggongvirae</taxon>
        <taxon>Uroviricota</taxon>
        <taxon>Caudoviricetes</taxon>
        <taxon>Schitoviridae</taxon>
        <taxon>Triduovirus</taxon>
        <taxon>Triduovirus Tr2</taxon>
    </lineage>
</organism>
<dbReference type="GO" id="GO:0140291">
    <property type="term" value="P:peptidyl-glutamate ADP-deribosylation"/>
    <property type="evidence" value="ECO:0007669"/>
    <property type="project" value="TreeGrafter"/>
</dbReference>
<dbReference type="Proteomes" id="UP000662760">
    <property type="component" value="Segment"/>
</dbReference>
<dbReference type="EMBL" id="MW544066">
    <property type="protein sequence ID" value="QSJ04013.1"/>
    <property type="molecule type" value="Genomic_DNA"/>
</dbReference>
<dbReference type="InterPro" id="IPR050892">
    <property type="entry name" value="ADP-ribose_metab_enzymes"/>
</dbReference>
<dbReference type="RefSeq" id="YP_010115047.1">
    <property type="nucleotide sequence ID" value="NC_055921.1"/>
</dbReference>
<dbReference type="InterPro" id="IPR002589">
    <property type="entry name" value="Macro_dom"/>
</dbReference>
<keyword evidence="3" id="KW-1185">Reference proteome</keyword>
<protein>
    <submittedName>
        <fullName evidence="2">ADP-ribose-binding protein</fullName>
    </submittedName>
</protein>
<name>A0A898KAN6_9CAUD</name>
<evidence type="ECO:0000259" key="1">
    <source>
        <dbReference type="PROSITE" id="PS51154"/>
    </source>
</evidence>
<dbReference type="Gene3D" id="3.40.220.10">
    <property type="entry name" value="Leucine Aminopeptidase, subunit E, domain 1"/>
    <property type="match status" value="1"/>
</dbReference>
<evidence type="ECO:0000313" key="3">
    <source>
        <dbReference type="Proteomes" id="UP000662760"/>
    </source>
</evidence>